<accession>A0A177E4U7</accession>
<keyword evidence="7" id="KW-0067">ATP-binding</keyword>
<dbReference type="Pfam" id="PF02518">
    <property type="entry name" value="HATPase_c"/>
    <property type="match status" value="1"/>
</dbReference>
<dbReference type="AlphaFoldDB" id="A0A177E4U7"/>
<keyword evidence="10" id="KW-1133">Transmembrane helix</keyword>
<evidence type="ECO:0000256" key="4">
    <source>
        <dbReference type="ARBA" id="ARBA00022679"/>
    </source>
</evidence>
<dbReference type="InterPro" id="IPR036890">
    <property type="entry name" value="HATPase_C_sf"/>
</dbReference>
<feature type="domain" description="Histidine kinase" evidence="11">
    <location>
        <begin position="261"/>
        <end position="471"/>
    </location>
</feature>
<evidence type="ECO:0000256" key="8">
    <source>
        <dbReference type="ARBA" id="ARBA00023012"/>
    </source>
</evidence>
<dbReference type="Gene3D" id="3.30.565.10">
    <property type="entry name" value="Histidine kinase-like ATPase, C-terminal domain"/>
    <property type="match status" value="1"/>
</dbReference>
<keyword evidence="9" id="KW-0175">Coiled coil</keyword>
<dbReference type="Proteomes" id="UP000076964">
    <property type="component" value="Unassembled WGS sequence"/>
</dbReference>
<evidence type="ECO:0000256" key="2">
    <source>
        <dbReference type="ARBA" id="ARBA00012438"/>
    </source>
</evidence>
<dbReference type="InterPro" id="IPR003661">
    <property type="entry name" value="HisK_dim/P_dom"/>
</dbReference>
<feature type="transmembrane region" description="Helical" evidence="10">
    <location>
        <begin position="166"/>
        <end position="191"/>
    </location>
</feature>
<evidence type="ECO:0000313" key="12">
    <source>
        <dbReference type="EMBL" id="OAG26746.1"/>
    </source>
</evidence>
<dbReference type="Gene3D" id="1.10.287.130">
    <property type="match status" value="1"/>
</dbReference>
<dbReference type="SUPFAM" id="SSF55874">
    <property type="entry name" value="ATPase domain of HSP90 chaperone/DNA topoisomerase II/histidine kinase"/>
    <property type="match status" value="1"/>
</dbReference>
<keyword evidence="6" id="KW-0418">Kinase</keyword>
<dbReference type="SUPFAM" id="SSF47384">
    <property type="entry name" value="Homodimeric domain of signal transducing histidine kinase"/>
    <property type="match status" value="1"/>
</dbReference>
<dbReference type="OrthoDB" id="224978at2"/>
<keyword evidence="4" id="KW-0808">Transferase</keyword>
<reference evidence="12 13" key="1">
    <citation type="submission" date="2016-02" db="EMBL/GenBank/DDBJ databases">
        <title>Draft genome sequence of Thermodesulfatator sp. S606.</title>
        <authorList>
            <person name="Lai Q."/>
            <person name="Cao J."/>
            <person name="Dupont S."/>
            <person name="Shao Z."/>
            <person name="Jebbar M."/>
            <person name="Alain K."/>
        </authorList>
    </citation>
    <scope>NUCLEOTIDE SEQUENCE [LARGE SCALE GENOMIC DNA]</scope>
    <source>
        <strain evidence="12 13">S606</strain>
    </source>
</reference>
<keyword evidence="3" id="KW-0597">Phosphoprotein</keyword>
<organism evidence="12 13">
    <name type="scientific">Thermodesulfatator autotrophicus</name>
    <dbReference type="NCBI Taxonomy" id="1795632"/>
    <lineage>
        <taxon>Bacteria</taxon>
        <taxon>Pseudomonadati</taxon>
        <taxon>Thermodesulfobacteriota</taxon>
        <taxon>Thermodesulfobacteria</taxon>
        <taxon>Thermodesulfobacteriales</taxon>
        <taxon>Thermodesulfatatoraceae</taxon>
        <taxon>Thermodesulfatator</taxon>
    </lineage>
</organism>
<keyword evidence="10" id="KW-0812">Transmembrane</keyword>
<evidence type="ECO:0000259" key="11">
    <source>
        <dbReference type="PROSITE" id="PS50109"/>
    </source>
</evidence>
<protein>
    <recommendedName>
        <fullName evidence="2">histidine kinase</fullName>
        <ecNumber evidence="2">2.7.13.3</ecNumber>
    </recommendedName>
</protein>
<proteinExistence type="predicted"/>
<keyword evidence="10" id="KW-0472">Membrane</keyword>
<evidence type="ECO:0000256" key="9">
    <source>
        <dbReference type="SAM" id="Coils"/>
    </source>
</evidence>
<dbReference type="InterPro" id="IPR036097">
    <property type="entry name" value="HisK_dim/P_sf"/>
</dbReference>
<feature type="transmembrane region" description="Helical" evidence="10">
    <location>
        <begin position="12"/>
        <end position="35"/>
    </location>
</feature>
<comment type="caution">
    <text evidence="12">The sequence shown here is derived from an EMBL/GenBank/DDBJ whole genome shotgun (WGS) entry which is preliminary data.</text>
</comment>
<evidence type="ECO:0000313" key="13">
    <source>
        <dbReference type="Proteomes" id="UP000076964"/>
    </source>
</evidence>
<feature type="coiled-coil region" evidence="9">
    <location>
        <begin position="81"/>
        <end position="124"/>
    </location>
</feature>
<sequence>MLRNKYITLKKAIYIAVICYTLILLFIVATSYICIKKLDQKVYLWIQLENIDRQILEVRRYEKNYLLYHNKQDLIYAMDYIEKLELELEKNSKFIKNLDTKNKIDELKKTINNYKTILENFIEQEKISTAQAKKIRKEGHKIVVIFNEIRNKIIQKLDDEIKKYSLVPILIIFIVLLIAPIGAYILAIWIIKPIEHLAYYAYQITKDQANCIPEYEKWFIKYKEYEQLRKAINQMINSLNNKQQELIQAEKMAAIGTTISGIAHEINNPLNNIFLTAEIIIDSFEELNQEEIQEMLQDIYKEAERAREIVAHLLEFARNKRESNLENIDLRKLVKETLKLVANEIALKGIKEKIILPEEEVFVKGNFNQLQQVLINIITNAIQAMNKGGKLEIRVKKKDYQAVIEISDTGPGIPEDIRKKIFDPFFTTKEKGTGLGLSVSYSIIQKHKGQIEVESEEGKGTIFRILLPVYRKQGRGNVDGNR</sequence>
<dbReference type="RefSeq" id="WP_068543886.1">
    <property type="nucleotide sequence ID" value="NZ_LSFI01000074.1"/>
</dbReference>
<comment type="catalytic activity">
    <reaction evidence="1">
        <text>ATP + protein L-histidine = ADP + protein N-phospho-L-histidine.</text>
        <dbReference type="EC" id="2.7.13.3"/>
    </reaction>
</comment>
<dbReference type="CDD" id="cd00082">
    <property type="entry name" value="HisKA"/>
    <property type="match status" value="1"/>
</dbReference>
<dbReference type="Gene3D" id="6.10.340.10">
    <property type="match status" value="1"/>
</dbReference>
<evidence type="ECO:0000256" key="6">
    <source>
        <dbReference type="ARBA" id="ARBA00022777"/>
    </source>
</evidence>
<evidence type="ECO:0000256" key="5">
    <source>
        <dbReference type="ARBA" id="ARBA00022741"/>
    </source>
</evidence>
<dbReference type="SMART" id="SM00388">
    <property type="entry name" value="HisKA"/>
    <property type="match status" value="1"/>
</dbReference>
<dbReference type="PANTHER" id="PTHR43065">
    <property type="entry name" value="SENSOR HISTIDINE KINASE"/>
    <property type="match status" value="1"/>
</dbReference>
<dbReference type="Pfam" id="PF00512">
    <property type="entry name" value="HisKA"/>
    <property type="match status" value="1"/>
</dbReference>
<dbReference type="STRING" id="1795632.TH606_10655"/>
<dbReference type="InterPro" id="IPR005467">
    <property type="entry name" value="His_kinase_dom"/>
</dbReference>
<dbReference type="InterPro" id="IPR004358">
    <property type="entry name" value="Sig_transdc_His_kin-like_C"/>
</dbReference>
<dbReference type="GO" id="GO:0005524">
    <property type="term" value="F:ATP binding"/>
    <property type="evidence" value="ECO:0007669"/>
    <property type="project" value="UniProtKB-KW"/>
</dbReference>
<keyword evidence="8" id="KW-0902">Two-component regulatory system</keyword>
<dbReference type="SMART" id="SM00387">
    <property type="entry name" value="HATPase_c"/>
    <property type="match status" value="1"/>
</dbReference>
<keyword evidence="5" id="KW-0547">Nucleotide-binding</keyword>
<dbReference type="EMBL" id="LSFI01000074">
    <property type="protein sequence ID" value="OAG26746.1"/>
    <property type="molecule type" value="Genomic_DNA"/>
</dbReference>
<evidence type="ECO:0000256" key="10">
    <source>
        <dbReference type="SAM" id="Phobius"/>
    </source>
</evidence>
<keyword evidence="13" id="KW-1185">Reference proteome</keyword>
<gene>
    <name evidence="12" type="ORF">TH606_10655</name>
</gene>
<dbReference type="PANTHER" id="PTHR43065:SF46">
    <property type="entry name" value="C4-DICARBOXYLATE TRANSPORT SENSOR PROTEIN DCTB"/>
    <property type="match status" value="1"/>
</dbReference>
<dbReference type="GO" id="GO:0000155">
    <property type="term" value="F:phosphorelay sensor kinase activity"/>
    <property type="evidence" value="ECO:0007669"/>
    <property type="project" value="InterPro"/>
</dbReference>
<dbReference type="PRINTS" id="PR00344">
    <property type="entry name" value="BCTRLSENSOR"/>
</dbReference>
<dbReference type="InterPro" id="IPR003594">
    <property type="entry name" value="HATPase_dom"/>
</dbReference>
<evidence type="ECO:0000256" key="3">
    <source>
        <dbReference type="ARBA" id="ARBA00022553"/>
    </source>
</evidence>
<evidence type="ECO:0000256" key="1">
    <source>
        <dbReference type="ARBA" id="ARBA00000085"/>
    </source>
</evidence>
<evidence type="ECO:0000256" key="7">
    <source>
        <dbReference type="ARBA" id="ARBA00022840"/>
    </source>
</evidence>
<feature type="coiled-coil region" evidence="9">
    <location>
        <begin position="222"/>
        <end position="252"/>
    </location>
</feature>
<dbReference type="PROSITE" id="PS50109">
    <property type="entry name" value="HIS_KIN"/>
    <property type="match status" value="1"/>
</dbReference>
<name>A0A177E4U7_9BACT</name>
<dbReference type="EC" id="2.7.13.3" evidence="2"/>